<protein>
    <submittedName>
        <fullName evidence="2">Uncharacterized protein</fullName>
    </submittedName>
</protein>
<organism evidence="2 3">
    <name type="scientific">Gemmata palustris</name>
    <dbReference type="NCBI Taxonomy" id="2822762"/>
    <lineage>
        <taxon>Bacteria</taxon>
        <taxon>Pseudomonadati</taxon>
        <taxon>Planctomycetota</taxon>
        <taxon>Planctomycetia</taxon>
        <taxon>Gemmatales</taxon>
        <taxon>Gemmataceae</taxon>
        <taxon>Gemmata</taxon>
    </lineage>
</organism>
<dbReference type="EMBL" id="JAGKQQ010000001">
    <property type="protein sequence ID" value="MBP3953999.1"/>
    <property type="molecule type" value="Genomic_DNA"/>
</dbReference>
<gene>
    <name evidence="2" type="ORF">J8F10_01635</name>
</gene>
<comment type="caution">
    <text evidence="2">The sequence shown here is derived from an EMBL/GenBank/DDBJ whole genome shotgun (WGS) entry which is preliminary data.</text>
</comment>
<reference evidence="2 3" key="1">
    <citation type="submission" date="2021-04" db="EMBL/GenBank/DDBJ databases">
        <authorList>
            <person name="Ivanova A."/>
        </authorList>
    </citation>
    <scope>NUCLEOTIDE SEQUENCE [LARGE SCALE GENOMIC DNA]</scope>
    <source>
        <strain evidence="2 3">G18</strain>
    </source>
</reference>
<feature type="compositionally biased region" description="Polar residues" evidence="1">
    <location>
        <begin position="77"/>
        <end position="89"/>
    </location>
</feature>
<proteinExistence type="predicted"/>
<sequence length="89" mass="10262">MSAKNSSKAQPKRARLYEAMVALGRLVDEMERVREDYGDLIEQKEMPEDRHTHPWIDFFEDVAQQYGREESRANHGANLTRTTTSGGNH</sequence>
<dbReference type="Proteomes" id="UP000676565">
    <property type="component" value="Unassembled WGS sequence"/>
</dbReference>
<feature type="region of interest" description="Disordered" evidence="1">
    <location>
        <begin position="67"/>
        <end position="89"/>
    </location>
</feature>
<evidence type="ECO:0000313" key="3">
    <source>
        <dbReference type="Proteomes" id="UP000676565"/>
    </source>
</evidence>
<dbReference type="RefSeq" id="WP_210652050.1">
    <property type="nucleotide sequence ID" value="NZ_JAGKQQ010000001.1"/>
</dbReference>
<name>A0ABS5BJX8_9BACT</name>
<keyword evidence="3" id="KW-1185">Reference proteome</keyword>
<accession>A0ABS5BJX8</accession>
<evidence type="ECO:0000313" key="2">
    <source>
        <dbReference type="EMBL" id="MBP3953999.1"/>
    </source>
</evidence>
<evidence type="ECO:0000256" key="1">
    <source>
        <dbReference type="SAM" id="MobiDB-lite"/>
    </source>
</evidence>